<dbReference type="GO" id="GO:0008233">
    <property type="term" value="F:peptidase activity"/>
    <property type="evidence" value="ECO:0007669"/>
    <property type="project" value="UniProtKB-KW"/>
</dbReference>
<dbReference type="NCBIfam" id="TIGR04178">
    <property type="entry name" value="exo_archaeo"/>
    <property type="match status" value="1"/>
</dbReference>
<organism evidence="10 11">
    <name type="scientific">Microseira wollei NIES-4236</name>
    <dbReference type="NCBI Taxonomy" id="2530354"/>
    <lineage>
        <taxon>Bacteria</taxon>
        <taxon>Bacillati</taxon>
        <taxon>Cyanobacteriota</taxon>
        <taxon>Cyanophyceae</taxon>
        <taxon>Oscillatoriophycideae</taxon>
        <taxon>Aerosakkonematales</taxon>
        <taxon>Aerosakkonemataceae</taxon>
        <taxon>Microseira</taxon>
    </lineage>
</organism>
<feature type="transmembrane region" description="Helical" evidence="9">
    <location>
        <begin position="265"/>
        <end position="289"/>
    </location>
</feature>
<keyword evidence="2" id="KW-1003">Cell membrane</keyword>
<evidence type="ECO:0000256" key="4">
    <source>
        <dbReference type="ARBA" id="ARBA00022692"/>
    </source>
</evidence>
<keyword evidence="5" id="KW-0378">Hydrolase</keyword>
<evidence type="ECO:0000256" key="8">
    <source>
        <dbReference type="SAM" id="MobiDB-lite"/>
    </source>
</evidence>
<evidence type="ECO:0000313" key="11">
    <source>
        <dbReference type="Proteomes" id="UP001050975"/>
    </source>
</evidence>
<feature type="transmembrane region" description="Helical" evidence="9">
    <location>
        <begin position="139"/>
        <end position="159"/>
    </location>
</feature>
<evidence type="ECO:0000256" key="7">
    <source>
        <dbReference type="ARBA" id="ARBA00023136"/>
    </source>
</evidence>
<protein>
    <recommendedName>
        <fullName evidence="12">Exosortase O</fullName>
    </recommendedName>
</protein>
<reference evidence="10" key="1">
    <citation type="submission" date="2019-10" db="EMBL/GenBank/DDBJ databases">
        <title>Draft genome sequece of Microseira wollei NIES-4236.</title>
        <authorList>
            <person name="Yamaguchi H."/>
            <person name="Suzuki S."/>
            <person name="Kawachi M."/>
        </authorList>
    </citation>
    <scope>NUCLEOTIDE SEQUENCE</scope>
    <source>
        <strain evidence="10">NIES-4236</strain>
    </source>
</reference>
<dbReference type="EMBL" id="BLAY01000092">
    <property type="protein sequence ID" value="GET40516.1"/>
    <property type="molecule type" value="Genomic_DNA"/>
</dbReference>
<dbReference type="RefSeq" id="WP_226586386.1">
    <property type="nucleotide sequence ID" value="NZ_BLAY01000092.1"/>
</dbReference>
<dbReference type="AlphaFoldDB" id="A0AAV3XGF2"/>
<dbReference type="GO" id="GO:0006508">
    <property type="term" value="P:proteolysis"/>
    <property type="evidence" value="ECO:0007669"/>
    <property type="project" value="UniProtKB-KW"/>
</dbReference>
<keyword evidence="7 9" id="KW-0472">Membrane</keyword>
<feature type="compositionally biased region" description="Low complexity" evidence="8">
    <location>
        <begin position="302"/>
        <end position="332"/>
    </location>
</feature>
<evidence type="ECO:0000256" key="6">
    <source>
        <dbReference type="ARBA" id="ARBA00022989"/>
    </source>
</evidence>
<dbReference type="Proteomes" id="UP001050975">
    <property type="component" value="Unassembled WGS sequence"/>
</dbReference>
<accession>A0AAV3XGF2</accession>
<feature type="transmembrane region" description="Helical" evidence="9">
    <location>
        <begin position="86"/>
        <end position="106"/>
    </location>
</feature>
<evidence type="ECO:0000256" key="1">
    <source>
        <dbReference type="ARBA" id="ARBA00004651"/>
    </source>
</evidence>
<sequence>MTSESNLVRLDTRAAGSNQLGLIGTGAILLSWLYLNLPILGWLAQTLQQISPFNKGLLIAGGLLLLVQGVRYRQQFRFSPVPVLRWSPLIVTIGAALLAHASRWLLILEQIPVVFALIGTYGLLGLFLEFTTWRKGLPIGVAIALFLPFGVQFSSGLGFPARILTAHIVEFILKAWNVTALSSEDIIVLDTGIAHIDLPCSGIRSLWTGTLFLLAATWLEGRQFGLRWLVVFVGNLAILAIANLARVLTLVLIAQVWNQPILAEILHVPLGLIAFIVACGFTWVLLRWVPPQGVRERQQLTPSFPGSASPSFPGSASPSFPGSASPSFPGSAWERDDRGSASPILLRFNSGRLSNLKSFLLAACILGLTLIPHPPAISNSLPNLANLQWSSAIQTQPIELTLVEKDFFATHPGVVTQKQHFEFPGLTGSILFVSGPTLQAHHAPEMCLVGSGFRLDQIVQQQFAPRLFGRWLSLDDQTHSAVYWFQSPHQTTGDFLVRFWQQASRQESSWTLVSILFDKFHSPNDPVVQAFVTEVYRTLQKA</sequence>
<dbReference type="Pfam" id="PF09721">
    <property type="entry name" value="Exosortase_EpsH"/>
    <property type="match status" value="1"/>
</dbReference>
<proteinExistence type="predicted"/>
<dbReference type="InterPro" id="IPR030996">
    <property type="entry name" value="Exosort_XrtO"/>
</dbReference>
<evidence type="ECO:0008006" key="12">
    <source>
        <dbReference type="Google" id="ProtNLM"/>
    </source>
</evidence>
<feature type="transmembrane region" description="Helical" evidence="9">
    <location>
        <begin position="20"/>
        <end position="44"/>
    </location>
</feature>
<feature type="transmembrane region" description="Helical" evidence="9">
    <location>
        <begin position="228"/>
        <end position="253"/>
    </location>
</feature>
<gene>
    <name evidence="10" type="ORF">MiSe_53250</name>
</gene>
<name>A0AAV3XGF2_9CYAN</name>
<dbReference type="NCBIfam" id="TIGR04489">
    <property type="entry name" value="exosort_XrtO"/>
    <property type="match status" value="1"/>
</dbReference>
<dbReference type="InterPro" id="IPR026392">
    <property type="entry name" value="Exo/Archaeosortase_dom"/>
</dbReference>
<evidence type="ECO:0000256" key="3">
    <source>
        <dbReference type="ARBA" id="ARBA00022670"/>
    </source>
</evidence>
<keyword evidence="3" id="KW-0645">Protease</keyword>
<evidence type="ECO:0000256" key="9">
    <source>
        <dbReference type="SAM" id="Phobius"/>
    </source>
</evidence>
<dbReference type="GO" id="GO:0005886">
    <property type="term" value="C:plasma membrane"/>
    <property type="evidence" value="ECO:0007669"/>
    <property type="project" value="UniProtKB-SubCell"/>
</dbReference>
<comment type="caution">
    <text evidence="10">The sequence shown here is derived from an EMBL/GenBank/DDBJ whole genome shotgun (WGS) entry which is preliminary data.</text>
</comment>
<dbReference type="InterPro" id="IPR019127">
    <property type="entry name" value="Exosortase"/>
</dbReference>
<feature type="region of interest" description="Disordered" evidence="8">
    <location>
        <begin position="299"/>
        <end position="335"/>
    </location>
</feature>
<evidence type="ECO:0000313" key="10">
    <source>
        <dbReference type="EMBL" id="GET40516.1"/>
    </source>
</evidence>
<evidence type="ECO:0000256" key="2">
    <source>
        <dbReference type="ARBA" id="ARBA00022475"/>
    </source>
</evidence>
<comment type="subcellular location">
    <subcellularLocation>
        <location evidence="1">Cell membrane</location>
        <topology evidence="1">Multi-pass membrane protein</topology>
    </subcellularLocation>
</comment>
<feature type="transmembrane region" description="Helical" evidence="9">
    <location>
        <begin position="113"/>
        <end position="133"/>
    </location>
</feature>
<keyword evidence="6 9" id="KW-1133">Transmembrane helix</keyword>
<keyword evidence="11" id="KW-1185">Reference proteome</keyword>
<evidence type="ECO:0000256" key="5">
    <source>
        <dbReference type="ARBA" id="ARBA00022801"/>
    </source>
</evidence>
<keyword evidence="4 9" id="KW-0812">Transmembrane</keyword>